<dbReference type="Pfam" id="PF00293">
    <property type="entry name" value="NUDIX"/>
    <property type="match status" value="1"/>
</dbReference>
<accession>A0ABW4VVM1</accession>
<sequence length="205" mass="23851">MTKKWLDWAIRIQALAQSGLSFSKDKYDIERYEELREISAEIMANHSELSFEKIHDLFATEKGYQTPKIDVRGVVFQDNKILLVKEKMDNKWSLPGGFCEVGLSAAENCEKEIMEEAGFDVKAVKLLAFFDNNHHPHPPQPYHYYKCFFRCNIIKGNASVGMETNDVQFFAKDDLPQLSERRNTESQIKEMFSFLTDMDKETLFD</sequence>
<gene>
    <name evidence="4" type="ORF">ACFSJF_02765</name>
</gene>
<keyword evidence="5" id="KW-1185">Reference proteome</keyword>
<dbReference type="InterPro" id="IPR015797">
    <property type="entry name" value="NUDIX_hydrolase-like_dom_sf"/>
</dbReference>
<dbReference type="PROSITE" id="PS51462">
    <property type="entry name" value="NUDIX"/>
    <property type="match status" value="1"/>
</dbReference>
<dbReference type="CDD" id="cd04672">
    <property type="entry name" value="NUDIX_CDP-Chase_like"/>
    <property type="match status" value="1"/>
</dbReference>
<dbReference type="Pfam" id="PF12535">
    <property type="entry name" value="Nudix_N"/>
    <property type="match status" value="1"/>
</dbReference>
<dbReference type="Gene3D" id="3.90.79.10">
    <property type="entry name" value="Nucleoside Triphosphate Pyrophosphohydrolase"/>
    <property type="match status" value="1"/>
</dbReference>
<reference evidence="5" key="1">
    <citation type="journal article" date="2019" name="Int. J. Syst. Evol. Microbiol.">
        <title>The Global Catalogue of Microorganisms (GCM) 10K type strain sequencing project: providing services to taxonomists for standard genome sequencing and annotation.</title>
        <authorList>
            <consortium name="The Broad Institute Genomics Platform"/>
            <consortium name="The Broad Institute Genome Sequencing Center for Infectious Disease"/>
            <person name="Wu L."/>
            <person name="Ma J."/>
        </authorList>
    </citation>
    <scope>NUCLEOTIDE SEQUENCE [LARGE SCALE GENOMIC DNA]</scope>
    <source>
        <strain evidence="5">R28</strain>
    </source>
</reference>
<dbReference type="PANTHER" id="PTHR43046:SF16">
    <property type="entry name" value="ADP-RIBOSE PYROPHOSPHATASE YJHB-RELATED"/>
    <property type="match status" value="1"/>
</dbReference>
<evidence type="ECO:0000256" key="1">
    <source>
        <dbReference type="ARBA" id="ARBA00001946"/>
    </source>
</evidence>
<evidence type="ECO:0000313" key="5">
    <source>
        <dbReference type="Proteomes" id="UP001597383"/>
    </source>
</evidence>
<organism evidence="4 5">
    <name type="scientific">Ornithinibacillus salinisoli</name>
    <dbReference type="NCBI Taxonomy" id="1848459"/>
    <lineage>
        <taxon>Bacteria</taxon>
        <taxon>Bacillati</taxon>
        <taxon>Bacillota</taxon>
        <taxon>Bacilli</taxon>
        <taxon>Bacillales</taxon>
        <taxon>Bacillaceae</taxon>
        <taxon>Ornithinibacillus</taxon>
    </lineage>
</organism>
<dbReference type="InterPro" id="IPR000086">
    <property type="entry name" value="NUDIX_hydrolase_dom"/>
</dbReference>
<dbReference type="SUPFAM" id="SSF55811">
    <property type="entry name" value="Nudix"/>
    <property type="match status" value="1"/>
</dbReference>
<keyword evidence="2 4" id="KW-0378">Hydrolase</keyword>
<dbReference type="EC" id="3.6.-.-" evidence="4"/>
<dbReference type="EMBL" id="JBHUHQ010000003">
    <property type="protein sequence ID" value="MFD2043208.1"/>
    <property type="molecule type" value="Genomic_DNA"/>
</dbReference>
<evidence type="ECO:0000256" key="2">
    <source>
        <dbReference type="ARBA" id="ARBA00022801"/>
    </source>
</evidence>
<dbReference type="Gene3D" id="6.10.250.1120">
    <property type="match status" value="1"/>
</dbReference>
<evidence type="ECO:0000259" key="3">
    <source>
        <dbReference type="PROSITE" id="PS51462"/>
    </source>
</evidence>
<protein>
    <submittedName>
        <fullName evidence="4">NUDIX hydrolase</fullName>
        <ecNumber evidence="4">3.6.-.-</ecNumber>
    </submittedName>
</protein>
<dbReference type="InterPro" id="IPR059176">
    <property type="entry name" value="UDP-X_N"/>
</dbReference>
<feature type="domain" description="Nudix hydrolase" evidence="3">
    <location>
        <begin position="66"/>
        <end position="192"/>
    </location>
</feature>
<evidence type="ECO:0000313" key="4">
    <source>
        <dbReference type="EMBL" id="MFD2043208.1"/>
    </source>
</evidence>
<proteinExistence type="predicted"/>
<dbReference type="GO" id="GO:0016787">
    <property type="term" value="F:hydrolase activity"/>
    <property type="evidence" value="ECO:0007669"/>
    <property type="project" value="UniProtKB-KW"/>
</dbReference>
<dbReference type="RefSeq" id="WP_377558589.1">
    <property type="nucleotide sequence ID" value="NZ_JBHUHQ010000003.1"/>
</dbReference>
<dbReference type="Proteomes" id="UP001597383">
    <property type="component" value="Unassembled WGS sequence"/>
</dbReference>
<name>A0ABW4VVM1_9BACI</name>
<dbReference type="PANTHER" id="PTHR43046">
    <property type="entry name" value="GDP-MANNOSE MANNOSYL HYDROLASE"/>
    <property type="match status" value="1"/>
</dbReference>
<comment type="caution">
    <text evidence="4">The sequence shown here is derived from an EMBL/GenBank/DDBJ whole genome shotgun (WGS) entry which is preliminary data.</text>
</comment>
<comment type="cofactor">
    <cofactor evidence="1">
        <name>Mg(2+)</name>
        <dbReference type="ChEBI" id="CHEBI:18420"/>
    </cofactor>
</comment>